<dbReference type="EMBL" id="CP068570">
    <property type="protein sequence ID" value="QQZ51151.1"/>
    <property type="molecule type" value="Genomic_DNA"/>
</dbReference>
<keyword evidence="3" id="KW-0479">Metal-binding</keyword>
<accession>A0A974S9R2</accession>
<evidence type="ECO:0000256" key="1">
    <source>
        <dbReference type="ARBA" id="ARBA00022448"/>
    </source>
</evidence>
<gene>
    <name evidence="6" type="ORF">JKL49_08480</name>
</gene>
<dbReference type="InterPro" id="IPR018752">
    <property type="entry name" value="DabA"/>
</dbReference>
<keyword evidence="2" id="KW-1003">Cell membrane</keyword>
<sequence length="141" mass="14682">MLRAMSLTTNFARLVLLAGHGANVVNNPHASGLHCGACGGYPGDVNARLLAALLNDAEVRRGLVLEGIKIPDDALFVGALHDTTTDAVTLYAEDLPSISHGPDLSAARAWLAAAGDVARGERALRLPRGRGEPCQAQPRLG</sequence>
<organism evidence="6">
    <name type="scientific">Phenylobacterium glaciei</name>
    <dbReference type="NCBI Taxonomy" id="2803784"/>
    <lineage>
        <taxon>Bacteria</taxon>
        <taxon>Pseudomonadati</taxon>
        <taxon>Pseudomonadota</taxon>
        <taxon>Alphaproteobacteria</taxon>
        <taxon>Caulobacterales</taxon>
        <taxon>Caulobacteraceae</taxon>
        <taxon>Phenylobacterium</taxon>
    </lineage>
</organism>
<dbReference type="Pfam" id="PF10070">
    <property type="entry name" value="DabA"/>
    <property type="match status" value="1"/>
</dbReference>
<dbReference type="PANTHER" id="PTHR38344">
    <property type="entry name" value="UPF0753 PROTEIN AQ_863"/>
    <property type="match status" value="1"/>
</dbReference>
<name>A0A974S9R2_9CAUL</name>
<proteinExistence type="predicted"/>
<keyword evidence="1" id="KW-0813">Transport</keyword>
<evidence type="ECO:0000256" key="2">
    <source>
        <dbReference type="ARBA" id="ARBA00022475"/>
    </source>
</evidence>
<dbReference type="PANTHER" id="PTHR38344:SF1">
    <property type="entry name" value="INORGANIC CARBON TRANSPORTER SUBUNIT DABA-RELATED"/>
    <property type="match status" value="1"/>
</dbReference>
<evidence type="ECO:0000256" key="4">
    <source>
        <dbReference type="ARBA" id="ARBA00022833"/>
    </source>
</evidence>
<keyword evidence="4" id="KW-0862">Zinc</keyword>
<evidence type="ECO:0000256" key="3">
    <source>
        <dbReference type="ARBA" id="ARBA00022723"/>
    </source>
</evidence>
<evidence type="ECO:0000256" key="5">
    <source>
        <dbReference type="ARBA" id="ARBA00023136"/>
    </source>
</evidence>
<dbReference type="AlphaFoldDB" id="A0A974S9R2"/>
<protein>
    <submittedName>
        <fullName evidence="6">DUF2309 family protein</fullName>
    </submittedName>
</protein>
<keyword evidence="5" id="KW-0472">Membrane</keyword>
<dbReference type="GO" id="GO:0046872">
    <property type="term" value="F:metal ion binding"/>
    <property type="evidence" value="ECO:0007669"/>
    <property type="project" value="UniProtKB-KW"/>
</dbReference>
<evidence type="ECO:0000313" key="6">
    <source>
        <dbReference type="EMBL" id="QQZ51151.1"/>
    </source>
</evidence>
<reference evidence="6" key="1">
    <citation type="submission" date="2021-01" db="EMBL/GenBank/DDBJ databases">
        <title>Genome sequence of Phenylobacterium sp. 20VBR1 isolated from a valley glaceir, Ny-Alesund, Svalbard.</title>
        <authorList>
            <person name="Thomas F.A."/>
            <person name="Krishnan K.P."/>
            <person name="Sinha R.K."/>
        </authorList>
    </citation>
    <scope>NUCLEOTIDE SEQUENCE</scope>
    <source>
        <strain evidence="6">20VBR1</strain>
    </source>
</reference>